<organism evidence="4 5">
    <name type="scientific">Jaapia argillacea MUCL 33604</name>
    <dbReference type="NCBI Taxonomy" id="933084"/>
    <lineage>
        <taxon>Eukaryota</taxon>
        <taxon>Fungi</taxon>
        <taxon>Dikarya</taxon>
        <taxon>Basidiomycota</taxon>
        <taxon>Agaricomycotina</taxon>
        <taxon>Agaricomycetes</taxon>
        <taxon>Agaricomycetidae</taxon>
        <taxon>Jaapiales</taxon>
        <taxon>Jaapiaceae</taxon>
        <taxon>Jaapia</taxon>
    </lineage>
</organism>
<reference evidence="5" key="1">
    <citation type="journal article" date="2014" name="Proc. Natl. Acad. Sci. U.S.A.">
        <title>Extensive sampling of basidiomycete genomes demonstrates inadequacy of the white-rot/brown-rot paradigm for wood decay fungi.</title>
        <authorList>
            <person name="Riley R."/>
            <person name="Salamov A.A."/>
            <person name="Brown D.W."/>
            <person name="Nagy L.G."/>
            <person name="Floudas D."/>
            <person name="Held B.W."/>
            <person name="Levasseur A."/>
            <person name="Lombard V."/>
            <person name="Morin E."/>
            <person name="Otillar R."/>
            <person name="Lindquist E.A."/>
            <person name="Sun H."/>
            <person name="LaButti K.M."/>
            <person name="Schmutz J."/>
            <person name="Jabbour D."/>
            <person name="Luo H."/>
            <person name="Baker S.E."/>
            <person name="Pisabarro A.G."/>
            <person name="Walton J.D."/>
            <person name="Blanchette R.A."/>
            <person name="Henrissat B."/>
            <person name="Martin F."/>
            <person name="Cullen D."/>
            <person name="Hibbett D.S."/>
            <person name="Grigoriev I.V."/>
        </authorList>
    </citation>
    <scope>NUCLEOTIDE SEQUENCE [LARGE SCALE GENOMIC DNA]</scope>
    <source>
        <strain evidence="5">MUCL 33604</strain>
    </source>
</reference>
<feature type="transmembrane region" description="Helical" evidence="2">
    <location>
        <begin position="238"/>
        <end position="257"/>
    </location>
</feature>
<evidence type="ECO:0000259" key="3">
    <source>
        <dbReference type="Pfam" id="PF20151"/>
    </source>
</evidence>
<feature type="transmembrane region" description="Helical" evidence="2">
    <location>
        <begin position="92"/>
        <end position="115"/>
    </location>
</feature>
<feature type="region of interest" description="Disordered" evidence="1">
    <location>
        <begin position="293"/>
        <end position="330"/>
    </location>
</feature>
<feature type="domain" description="DUF6533" evidence="3">
    <location>
        <begin position="19"/>
        <end position="64"/>
    </location>
</feature>
<feature type="transmembrane region" description="Helical" evidence="2">
    <location>
        <begin position="168"/>
        <end position="191"/>
    </location>
</feature>
<keyword evidence="2" id="KW-0812">Transmembrane</keyword>
<evidence type="ECO:0000313" key="4">
    <source>
        <dbReference type="EMBL" id="KDQ53244.1"/>
    </source>
</evidence>
<dbReference type="AlphaFoldDB" id="A0A067PEM0"/>
<evidence type="ECO:0000256" key="1">
    <source>
        <dbReference type="SAM" id="MobiDB-lite"/>
    </source>
</evidence>
<dbReference type="InterPro" id="IPR045340">
    <property type="entry name" value="DUF6533"/>
</dbReference>
<evidence type="ECO:0000256" key="2">
    <source>
        <dbReference type="SAM" id="Phobius"/>
    </source>
</evidence>
<dbReference type="Proteomes" id="UP000027265">
    <property type="component" value="Unassembled WGS sequence"/>
</dbReference>
<dbReference type="EMBL" id="KL197735">
    <property type="protein sequence ID" value="KDQ53244.1"/>
    <property type="molecule type" value="Genomic_DNA"/>
</dbReference>
<dbReference type="OrthoDB" id="2637653at2759"/>
<dbReference type="HOGENOM" id="CLU_035509_10_0_1"/>
<proteinExistence type="predicted"/>
<dbReference type="InParanoid" id="A0A067PEM0"/>
<gene>
    <name evidence="4" type="ORF">JAAARDRAFT_39626</name>
</gene>
<feature type="transmembrane region" description="Helical" evidence="2">
    <location>
        <begin position="54"/>
        <end position="72"/>
    </location>
</feature>
<feature type="transmembrane region" description="Helical" evidence="2">
    <location>
        <begin position="127"/>
        <end position="148"/>
    </location>
</feature>
<sequence length="330" mass="38136">MADSSDLAKAILETQQINYCSLSSIAFLIWDVCITFGDEVNYIWRQSNRSPTKWLFLFTRYVSVVGQMIFFLRSLGFFWTPPMPRSICHPWFIFQSLWTGLLVSAVELIFGIRVYALYQSSRWIRNLLLFVFASNFLVVIITYAAMLPKFQYNDDCFPLTNVNSLEALRIWTVTPVSVQTVLMLLTLIKAIPSMRKSIHKTPLILVVARDGAWAYILISIFFLYDGIFYNFLSLLPRTLILSWFMTVISFSSCRLILNIAKLRDRESITDRDHEHFPEFTSDLQVGQELYEMESTANRDPPLAYPVTPTGARRDIKEISASPHSRLEESV</sequence>
<name>A0A067PEM0_9AGAM</name>
<dbReference type="Pfam" id="PF20151">
    <property type="entry name" value="DUF6533"/>
    <property type="match status" value="1"/>
</dbReference>
<keyword evidence="5" id="KW-1185">Reference proteome</keyword>
<evidence type="ECO:0000313" key="5">
    <source>
        <dbReference type="Proteomes" id="UP000027265"/>
    </source>
</evidence>
<keyword evidence="2" id="KW-0472">Membrane</keyword>
<keyword evidence="2" id="KW-1133">Transmembrane helix</keyword>
<protein>
    <recommendedName>
        <fullName evidence="3">DUF6533 domain-containing protein</fullName>
    </recommendedName>
</protein>
<feature type="transmembrane region" description="Helical" evidence="2">
    <location>
        <begin position="212"/>
        <end position="232"/>
    </location>
</feature>
<accession>A0A067PEM0</accession>